<reference evidence="2 3" key="1">
    <citation type="submission" date="2021-06" db="EMBL/GenBank/DDBJ databases">
        <title>Caerostris darwini draft genome.</title>
        <authorList>
            <person name="Kono N."/>
            <person name="Arakawa K."/>
        </authorList>
    </citation>
    <scope>NUCLEOTIDE SEQUENCE [LARGE SCALE GENOMIC DNA]</scope>
</reference>
<gene>
    <name evidence="2" type="ORF">CDAR_224271</name>
</gene>
<organism evidence="2 3">
    <name type="scientific">Caerostris darwini</name>
    <dbReference type="NCBI Taxonomy" id="1538125"/>
    <lineage>
        <taxon>Eukaryota</taxon>
        <taxon>Metazoa</taxon>
        <taxon>Ecdysozoa</taxon>
        <taxon>Arthropoda</taxon>
        <taxon>Chelicerata</taxon>
        <taxon>Arachnida</taxon>
        <taxon>Araneae</taxon>
        <taxon>Araneomorphae</taxon>
        <taxon>Entelegynae</taxon>
        <taxon>Araneoidea</taxon>
        <taxon>Araneidae</taxon>
        <taxon>Caerostris</taxon>
    </lineage>
</organism>
<dbReference type="Proteomes" id="UP001054837">
    <property type="component" value="Unassembled WGS sequence"/>
</dbReference>
<evidence type="ECO:0000313" key="2">
    <source>
        <dbReference type="EMBL" id="GIY04851.1"/>
    </source>
</evidence>
<comment type="caution">
    <text evidence="2">The sequence shown here is derived from an EMBL/GenBank/DDBJ whole genome shotgun (WGS) entry which is preliminary data.</text>
</comment>
<proteinExistence type="predicted"/>
<evidence type="ECO:0000313" key="3">
    <source>
        <dbReference type="Proteomes" id="UP001054837"/>
    </source>
</evidence>
<dbReference type="EMBL" id="BPLQ01003984">
    <property type="protein sequence ID" value="GIY04851.1"/>
    <property type="molecule type" value="Genomic_DNA"/>
</dbReference>
<dbReference type="AlphaFoldDB" id="A0AAV4Q904"/>
<name>A0AAV4Q904_9ARAC</name>
<feature type="compositionally biased region" description="Basic and acidic residues" evidence="1">
    <location>
        <begin position="99"/>
        <end position="108"/>
    </location>
</feature>
<accession>A0AAV4Q904</accession>
<feature type="region of interest" description="Disordered" evidence="1">
    <location>
        <begin position="83"/>
        <end position="108"/>
    </location>
</feature>
<evidence type="ECO:0000256" key="1">
    <source>
        <dbReference type="SAM" id="MobiDB-lite"/>
    </source>
</evidence>
<protein>
    <submittedName>
        <fullName evidence="2">Uncharacterized protein</fullName>
    </submittedName>
</protein>
<sequence>MLLEKSRRGVVGGPLVRALAHLSVQGRDPLWRKRRWNWRRELKKMVMWVCKHCGNNAASVLRVVTYGIHREPVWAPRIHTRGMSKSRSPLVKLKLTEQSSEKKRTGHP</sequence>
<keyword evidence="3" id="KW-1185">Reference proteome</keyword>